<keyword evidence="1" id="KW-0812">Transmembrane</keyword>
<gene>
    <name evidence="2" type="ORF">GCM10010280_21320</name>
</gene>
<dbReference type="RefSeq" id="WP_189557504.1">
    <property type="nucleotide sequence ID" value="NZ_BMTU01000003.1"/>
</dbReference>
<feature type="transmembrane region" description="Helical" evidence="1">
    <location>
        <begin position="42"/>
        <end position="67"/>
    </location>
</feature>
<comment type="caution">
    <text evidence="2">The sequence shown here is derived from an EMBL/GenBank/DDBJ whole genome shotgun (WGS) entry which is preliminary data.</text>
</comment>
<keyword evidence="3" id="KW-1185">Reference proteome</keyword>
<organism evidence="2 3">
    <name type="scientific">Streptomyces pilosus</name>
    <dbReference type="NCBI Taxonomy" id="28893"/>
    <lineage>
        <taxon>Bacteria</taxon>
        <taxon>Bacillati</taxon>
        <taxon>Actinomycetota</taxon>
        <taxon>Actinomycetes</taxon>
        <taxon>Kitasatosporales</taxon>
        <taxon>Streptomycetaceae</taxon>
        <taxon>Streptomyces</taxon>
    </lineage>
</organism>
<dbReference type="Proteomes" id="UP000656732">
    <property type="component" value="Unassembled WGS sequence"/>
</dbReference>
<reference evidence="2" key="2">
    <citation type="submission" date="2020-09" db="EMBL/GenBank/DDBJ databases">
        <authorList>
            <person name="Sun Q."/>
            <person name="Ohkuma M."/>
        </authorList>
    </citation>
    <scope>NUCLEOTIDE SEQUENCE</scope>
    <source>
        <strain evidence="2">JCM 4403</strain>
    </source>
</reference>
<keyword evidence="1" id="KW-1133">Transmembrane helix</keyword>
<protein>
    <submittedName>
        <fullName evidence="2">Uncharacterized protein</fullName>
    </submittedName>
</protein>
<feature type="transmembrane region" description="Helical" evidence="1">
    <location>
        <begin position="88"/>
        <end position="106"/>
    </location>
</feature>
<name>A0A918EX35_9ACTN</name>
<keyword evidence="1" id="KW-0472">Membrane</keyword>
<evidence type="ECO:0000313" key="2">
    <source>
        <dbReference type="EMBL" id="GGQ74528.1"/>
    </source>
</evidence>
<proteinExistence type="predicted"/>
<evidence type="ECO:0000256" key="1">
    <source>
        <dbReference type="SAM" id="Phobius"/>
    </source>
</evidence>
<dbReference type="AlphaFoldDB" id="A0A918EX35"/>
<dbReference type="EMBL" id="BMTU01000003">
    <property type="protein sequence ID" value="GGQ74528.1"/>
    <property type="molecule type" value="Genomic_DNA"/>
</dbReference>
<reference evidence="2" key="1">
    <citation type="journal article" date="2014" name="Int. J. Syst. Evol. Microbiol.">
        <title>Complete genome sequence of Corynebacterium casei LMG S-19264T (=DSM 44701T), isolated from a smear-ripened cheese.</title>
        <authorList>
            <consortium name="US DOE Joint Genome Institute (JGI-PGF)"/>
            <person name="Walter F."/>
            <person name="Albersmeier A."/>
            <person name="Kalinowski J."/>
            <person name="Ruckert C."/>
        </authorList>
    </citation>
    <scope>NUCLEOTIDE SEQUENCE</scope>
    <source>
        <strain evidence="2">JCM 4403</strain>
    </source>
</reference>
<evidence type="ECO:0000313" key="3">
    <source>
        <dbReference type="Proteomes" id="UP000656732"/>
    </source>
</evidence>
<accession>A0A918EX35</accession>
<sequence length="113" mass="12235">MPLIGATDVEHASLSEHAFLSEHASLSEHALLSEHAGIDRDVISPLLGTMPIVAVVRRTGVFAYIAVRAARRARGGPYRVCRRLGVPVVPFLVTAVTVTTAAAYVWPRYFVLV</sequence>